<feature type="region of interest" description="Disordered" evidence="1">
    <location>
        <begin position="1"/>
        <end position="66"/>
    </location>
</feature>
<evidence type="ECO:0000256" key="1">
    <source>
        <dbReference type="SAM" id="MobiDB-lite"/>
    </source>
</evidence>
<dbReference type="AlphaFoldDB" id="A0A8H6AMU7"/>
<dbReference type="OrthoDB" id="3562331at2759"/>
<evidence type="ECO:0000313" key="3">
    <source>
        <dbReference type="Proteomes" id="UP000531561"/>
    </source>
</evidence>
<dbReference type="RefSeq" id="XP_037189304.1">
    <property type="nucleotide sequence ID" value="XM_037340081.1"/>
</dbReference>
<organism evidence="2 3">
    <name type="scientific">Botrytis fragariae</name>
    <dbReference type="NCBI Taxonomy" id="1964551"/>
    <lineage>
        <taxon>Eukaryota</taxon>
        <taxon>Fungi</taxon>
        <taxon>Dikarya</taxon>
        <taxon>Ascomycota</taxon>
        <taxon>Pezizomycotina</taxon>
        <taxon>Leotiomycetes</taxon>
        <taxon>Helotiales</taxon>
        <taxon>Sclerotiniaceae</taxon>
        <taxon>Botrytis</taxon>
    </lineage>
</organism>
<feature type="region of interest" description="Disordered" evidence="1">
    <location>
        <begin position="229"/>
        <end position="317"/>
    </location>
</feature>
<feature type="compositionally biased region" description="Low complexity" evidence="1">
    <location>
        <begin position="36"/>
        <end position="47"/>
    </location>
</feature>
<dbReference type="GeneID" id="59263773"/>
<feature type="compositionally biased region" description="Pro residues" evidence="1">
    <location>
        <begin position="197"/>
        <end position="207"/>
    </location>
</feature>
<feature type="compositionally biased region" description="Low complexity" evidence="1">
    <location>
        <begin position="229"/>
        <end position="253"/>
    </location>
</feature>
<proteinExistence type="predicted"/>
<feature type="compositionally biased region" description="Basic and acidic residues" evidence="1">
    <location>
        <begin position="1"/>
        <end position="15"/>
    </location>
</feature>
<feature type="compositionally biased region" description="Acidic residues" evidence="1">
    <location>
        <begin position="262"/>
        <end position="271"/>
    </location>
</feature>
<sequence>MSSNRSNERRPRDSHQSSSSRHYRGSGRPHQEPPRQSDQQASSFSSSYHHAVGTSQQQSPQEASQPLSANEIEFNNYMANAARHVPDNFYNSTGNDQWGPLHLYAGLPVLNRPTPSGTEPVALNVGRNHSSCENCQAVPPINFPGAHFRWKYSHLVDNPACRLGMERALANAPVVTQAQGEYLHGQAFADNNDHGQMPPPVPIPAHPSMPSSAAQNTYANTQSRYVSPYPLQQSQQPQQQQQQYTQQPPTIQPVFDQSSYDIYDEEYDNEQLDSAAAADETASGPGWGVEPPVIVPRSAYPSSESRGDRGARRGRRR</sequence>
<feature type="region of interest" description="Disordered" evidence="1">
    <location>
        <begin position="188"/>
        <end position="216"/>
    </location>
</feature>
<comment type="caution">
    <text evidence="2">The sequence shown here is derived from an EMBL/GenBank/DDBJ whole genome shotgun (WGS) entry which is preliminary data.</text>
</comment>
<dbReference type="Proteomes" id="UP000531561">
    <property type="component" value="Unassembled WGS sequence"/>
</dbReference>
<name>A0A8H6AMU7_9HELO</name>
<keyword evidence="3" id="KW-1185">Reference proteome</keyword>
<accession>A0A8H6AMU7</accession>
<reference evidence="2 3" key="1">
    <citation type="journal article" date="2020" name="Phytopathology">
        <title>A high-quality genome resource of Botrytis fragariae, a new and rapidly spreading fungal pathogen causing strawberry gray mold in the U.S.A.</title>
        <authorList>
            <person name="Wu Y."/>
            <person name="Saski C.A."/>
            <person name="Schnabel G."/>
            <person name="Xiao S."/>
            <person name="Hu M."/>
        </authorList>
    </citation>
    <scope>NUCLEOTIDE SEQUENCE [LARGE SCALE GENOMIC DNA]</scope>
    <source>
        <strain evidence="2 3">BVB16</strain>
    </source>
</reference>
<gene>
    <name evidence="2" type="ORF">Bfra_009741</name>
</gene>
<dbReference type="EMBL" id="JABFCT010000014">
    <property type="protein sequence ID" value="KAF5870357.1"/>
    <property type="molecule type" value="Genomic_DNA"/>
</dbReference>
<feature type="compositionally biased region" description="Low complexity" evidence="1">
    <location>
        <begin position="55"/>
        <end position="66"/>
    </location>
</feature>
<protein>
    <submittedName>
        <fullName evidence="2">Uncharacterized protein</fullName>
    </submittedName>
</protein>
<evidence type="ECO:0000313" key="2">
    <source>
        <dbReference type="EMBL" id="KAF5870357.1"/>
    </source>
</evidence>